<dbReference type="KEGG" id="sap:Sulac_1515"/>
<dbReference type="GO" id="GO:0005886">
    <property type="term" value="C:plasma membrane"/>
    <property type="evidence" value="ECO:0007669"/>
    <property type="project" value="UniProtKB-SubCell"/>
</dbReference>
<evidence type="ECO:0000256" key="1">
    <source>
        <dbReference type="ARBA" id="ARBA00002442"/>
    </source>
</evidence>
<dbReference type="GO" id="GO:0017004">
    <property type="term" value="P:cytochrome complex assembly"/>
    <property type="evidence" value="ECO:0007669"/>
    <property type="project" value="UniProtKB-KW"/>
</dbReference>
<comment type="subcellular location">
    <subcellularLocation>
        <location evidence="2">Cell inner membrane</location>
        <topology evidence="2">Multi-pass membrane protein</topology>
    </subcellularLocation>
</comment>
<feature type="transmembrane region" description="Helical" evidence="12">
    <location>
        <begin position="48"/>
        <end position="66"/>
    </location>
</feature>
<keyword evidence="14" id="KW-1185">Reference proteome</keyword>
<proteinExistence type="inferred from homology"/>
<dbReference type="Proteomes" id="UP000005439">
    <property type="component" value="Chromosome"/>
</dbReference>
<dbReference type="PATRIC" id="fig|679936.5.peg.1581"/>
<evidence type="ECO:0000256" key="12">
    <source>
        <dbReference type="SAM" id="Phobius"/>
    </source>
</evidence>
<keyword evidence="11 12" id="KW-0472">Membrane</keyword>
<evidence type="ECO:0000256" key="3">
    <source>
        <dbReference type="ARBA" id="ARBA00010544"/>
    </source>
</evidence>
<evidence type="ECO:0000256" key="8">
    <source>
        <dbReference type="ARBA" id="ARBA00022692"/>
    </source>
</evidence>
<dbReference type="HOGENOM" id="CLU_079069_0_0_9"/>
<keyword evidence="10 12" id="KW-1133">Transmembrane helix</keyword>
<keyword evidence="5" id="KW-0813">Transport</keyword>
<dbReference type="PANTHER" id="PTHR30070:SF1">
    <property type="entry name" value="CYTOCHROME C BIOGENESIS B-RELATED"/>
    <property type="match status" value="1"/>
</dbReference>
<evidence type="ECO:0000256" key="5">
    <source>
        <dbReference type="ARBA" id="ARBA00022448"/>
    </source>
</evidence>
<comment type="function">
    <text evidence="1">Required for the export of heme to the periplasm for the biogenesis of c-type cytochromes.</text>
</comment>
<dbReference type="Pfam" id="PF03379">
    <property type="entry name" value="CcmB"/>
    <property type="match status" value="1"/>
</dbReference>
<dbReference type="AlphaFoldDB" id="G8TXQ6"/>
<dbReference type="EMBL" id="CP003179">
    <property type="protein sequence ID" value="AEW05012.1"/>
    <property type="molecule type" value="Genomic_DNA"/>
</dbReference>
<dbReference type="STRING" id="679936.Sulac_1515"/>
<keyword evidence="7" id="KW-0997">Cell inner membrane</keyword>
<protein>
    <recommendedName>
        <fullName evidence="4">Heme exporter protein B</fullName>
    </recommendedName>
</protein>
<evidence type="ECO:0000256" key="6">
    <source>
        <dbReference type="ARBA" id="ARBA00022475"/>
    </source>
</evidence>
<reference evidence="14" key="1">
    <citation type="submission" date="2011-12" db="EMBL/GenBank/DDBJ databases">
        <title>The complete genome of chromosome of Sulfobacillus acidophilus DSM 10332.</title>
        <authorList>
            <person name="Lucas S."/>
            <person name="Han J."/>
            <person name="Lapidus A."/>
            <person name="Bruce D."/>
            <person name="Goodwin L."/>
            <person name="Pitluck S."/>
            <person name="Peters L."/>
            <person name="Kyrpides N."/>
            <person name="Mavromatis K."/>
            <person name="Ivanova N."/>
            <person name="Mikhailova N."/>
            <person name="Chertkov O."/>
            <person name="Saunders E."/>
            <person name="Detter J.C."/>
            <person name="Tapia R."/>
            <person name="Han C."/>
            <person name="Land M."/>
            <person name="Hauser L."/>
            <person name="Markowitz V."/>
            <person name="Cheng J.-F."/>
            <person name="Hugenholtz P."/>
            <person name="Woyke T."/>
            <person name="Wu D."/>
            <person name="Pukall R."/>
            <person name="Gehrich-Schroeter G."/>
            <person name="Schneider S."/>
            <person name="Klenk H.-P."/>
            <person name="Eisen J.A."/>
        </authorList>
    </citation>
    <scope>NUCLEOTIDE SEQUENCE [LARGE SCALE GENOMIC DNA]</scope>
    <source>
        <strain evidence="14">ATCC 700253 / DSM 10332 / NAL</strain>
    </source>
</reference>
<feature type="transmembrane region" description="Helical" evidence="12">
    <location>
        <begin position="21"/>
        <end position="42"/>
    </location>
</feature>
<evidence type="ECO:0000256" key="10">
    <source>
        <dbReference type="ARBA" id="ARBA00022989"/>
    </source>
</evidence>
<evidence type="ECO:0000256" key="7">
    <source>
        <dbReference type="ARBA" id="ARBA00022519"/>
    </source>
</evidence>
<dbReference type="PIRSF" id="PIRSF002764">
    <property type="entry name" value="CcmB"/>
    <property type="match status" value="1"/>
</dbReference>
<dbReference type="InterPro" id="IPR003544">
    <property type="entry name" value="Cyt_c_biogenesis_CcmB"/>
</dbReference>
<gene>
    <name evidence="13" type="ordered locus">Sulac_1515</name>
</gene>
<evidence type="ECO:0000313" key="14">
    <source>
        <dbReference type="Proteomes" id="UP000005439"/>
    </source>
</evidence>
<accession>G8TXQ6</accession>
<feature type="transmembrane region" description="Helical" evidence="12">
    <location>
        <begin position="195"/>
        <end position="214"/>
    </location>
</feature>
<keyword evidence="9" id="KW-0201">Cytochrome c-type biogenesis</keyword>
<dbReference type="GO" id="GO:0015232">
    <property type="term" value="F:heme transmembrane transporter activity"/>
    <property type="evidence" value="ECO:0007669"/>
    <property type="project" value="InterPro"/>
</dbReference>
<feature type="transmembrane region" description="Helical" evidence="12">
    <location>
        <begin position="156"/>
        <end position="175"/>
    </location>
</feature>
<evidence type="ECO:0000256" key="9">
    <source>
        <dbReference type="ARBA" id="ARBA00022748"/>
    </source>
</evidence>
<evidence type="ECO:0000256" key="11">
    <source>
        <dbReference type="ARBA" id="ARBA00023136"/>
    </source>
</evidence>
<evidence type="ECO:0000256" key="4">
    <source>
        <dbReference type="ARBA" id="ARBA00016452"/>
    </source>
</evidence>
<feature type="transmembrane region" description="Helical" evidence="12">
    <location>
        <begin position="86"/>
        <end position="103"/>
    </location>
</feature>
<dbReference type="InterPro" id="IPR026031">
    <property type="entry name" value="Cyt_c_CcmB_bac"/>
</dbReference>
<dbReference type="PANTHER" id="PTHR30070">
    <property type="entry name" value="HEME EXPORTER PROTEIN B"/>
    <property type="match status" value="1"/>
</dbReference>
<comment type="similarity">
    <text evidence="3">Belongs to the CcmB/CycW/HelB family.</text>
</comment>
<organism evidence="13 14">
    <name type="scientific">Sulfobacillus acidophilus (strain ATCC 700253 / DSM 10332 / NAL)</name>
    <dbReference type="NCBI Taxonomy" id="679936"/>
    <lineage>
        <taxon>Bacteria</taxon>
        <taxon>Bacillati</taxon>
        <taxon>Bacillota</taxon>
        <taxon>Clostridia</taxon>
        <taxon>Eubacteriales</taxon>
        <taxon>Clostridiales Family XVII. Incertae Sedis</taxon>
        <taxon>Sulfobacillus</taxon>
    </lineage>
</organism>
<name>G8TXQ6_SULAD</name>
<dbReference type="GO" id="GO:1903607">
    <property type="term" value="P:cytochrome c biosynthetic process"/>
    <property type="evidence" value="ECO:0007669"/>
    <property type="project" value="TreeGrafter"/>
</dbReference>
<keyword evidence="8 12" id="KW-0812">Transmembrane</keyword>
<sequence length="216" mass="23973">MIVLKDLTIEARTKDMWVTMMAFVLMVIFLFAFAVGASSVNLRGVFPGLIWMAFLFAGMMSIGRGFQRESYEDTMTGLVLAPGDRLAVFLAKLTTAFLFMFLMELLSSPIFFALFNEPWYGHYGLYGIVLVLGTLGFVGVGTLLSAMGMNLRGGDLLMPVLLMPLEVPVMITAVQATTAILSRPAANPWPWLHGLMAYDAIFLALPMVIYEYLWEV</sequence>
<evidence type="ECO:0000256" key="2">
    <source>
        <dbReference type="ARBA" id="ARBA00004429"/>
    </source>
</evidence>
<dbReference type="PRINTS" id="PR01414">
    <property type="entry name" value="CCMBBIOGNSIS"/>
</dbReference>
<keyword evidence="6" id="KW-1003">Cell membrane</keyword>
<evidence type="ECO:0000313" key="13">
    <source>
        <dbReference type="EMBL" id="AEW05012.1"/>
    </source>
</evidence>
<feature type="transmembrane region" description="Helical" evidence="12">
    <location>
        <begin position="123"/>
        <end position="144"/>
    </location>
</feature>
<reference evidence="13 14" key="2">
    <citation type="journal article" date="2012" name="Stand. Genomic Sci.">
        <title>Complete genome sequence of the moderately thermophilic mineral-sulfide-oxidizing firmicute Sulfobacillus acidophilus type strain (NAL(T)).</title>
        <authorList>
            <person name="Anderson I."/>
            <person name="Chertkov O."/>
            <person name="Chen A."/>
            <person name="Saunders E."/>
            <person name="Lapidus A."/>
            <person name="Nolan M."/>
            <person name="Lucas S."/>
            <person name="Hammon N."/>
            <person name="Deshpande S."/>
            <person name="Cheng J.F."/>
            <person name="Han C."/>
            <person name="Tapia R."/>
            <person name="Goodwin L.A."/>
            <person name="Pitluck S."/>
            <person name="Liolios K."/>
            <person name="Pagani I."/>
            <person name="Ivanova N."/>
            <person name="Mikhailova N."/>
            <person name="Pati A."/>
            <person name="Palaniappan K."/>
            <person name="Land M."/>
            <person name="Pan C."/>
            <person name="Rohde M."/>
            <person name="Pukall R."/>
            <person name="Goker M."/>
            <person name="Detter J.C."/>
            <person name="Woyke T."/>
            <person name="Bristow J."/>
            <person name="Eisen J.A."/>
            <person name="Markowitz V."/>
            <person name="Hugenholtz P."/>
            <person name="Kyrpides N.C."/>
            <person name="Klenk H.P."/>
            <person name="Mavromatis K."/>
        </authorList>
    </citation>
    <scope>NUCLEOTIDE SEQUENCE [LARGE SCALE GENOMIC DNA]</scope>
    <source>
        <strain evidence="14">ATCC 700253 / DSM 10332 / NAL</strain>
    </source>
</reference>